<protein>
    <submittedName>
        <fullName evidence="5">4'-phosphopantetheinyl transferase</fullName>
    </submittedName>
</protein>
<dbReference type="RefSeq" id="WP_381371528.1">
    <property type="nucleotide sequence ID" value="NZ_JBHSOA010000141.1"/>
</dbReference>
<dbReference type="PANTHER" id="PTHR38096">
    <property type="entry name" value="ENTEROBACTIN SYNTHASE COMPONENT D"/>
    <property type="match status" value="1"/>
</dbReference>
<organism evidence="5 6">
    <name type="scientific">Streptomyces chlorus</name>
    <dbReference type="NCBI Taxonomy" id="887452"/>
    <lineage>
        <taxon>Bacteria</taxon>
        <taxon>Bacillati</taxon>
        <taxon>Actinomycetota</taxon>
        <taxon>Actinomycetes</taxon>
        <taxon>Kitasatosporales</taxon>
        <taxon>Streptomycetaceae</taxon>
        <taxon>Streptomyces</taxon>
    </lineage>
</organism>
<dbReference type="Pfam" id="PF01648">
    <property type="entry name" value="ACPS"/>
    <property type="match status" value="1"/>
</dbReference>
<evidence type="ECO:0000256" key="2">
    <source>
        <dbReference type="SAM" id="MobiDB-lite"/>
    </source>
</evidence>
<proteinExistence type="predicted"/>
<feature type="region of interest" description="Disordered" evidence="2">
    <location>
        <begin position="225"/>
        <end position="263"/>
    </location>
</feature>
<dbReference type="Proteomes" id="UP001596180">
    <property type="component" value="Unassembled WGS sequence"/>
</dbReference>
<dbReference type="InterPro" id="IPR003542">
    <property type="entry name" value="Enbac_synth_compD-like"/>
</dbReference>
<dbReference type="PRINTS" id="PR01399">
    <property type="entry name" value="ENTSNTHTASED"/>
</dbReference>
<accession>A0ABW1EB19</accession>
<dbReference type="GO" id="GO:0016740">
    <property type="term" value="F:transferase activity"/>
    <property type="evidence" value="ECO:0007669"/>
    <property type="project" value="UniProtKB-KW"/>
</dbReference>
<dbReference type="InterPro" id="IPR041354">
    <property type="entry name" value="4PPT_N"/>
</dbReference>
<evidence type="ECO:0000259" key="3">
    <source>
        <dbReference type="Pfam" id="PF01648"/>
    </source>
</evidence>
<dbReference type="EMBL" id="JBHSOA010000141">
    <property type="protein sequence ID" value="MFC5857124.1"/>
    <property type="molecule type" value="Genomic_DNA"/>
</dbReference>
<keyword evidence="6" id="KW-1185">Reference proteome</keyword>
<dbReference type="Pfam" id="PF17837">
    <property type="entry name" value="4PPT_N"/>
    <property type="match status" value="1"/>
</dbReference>
<keyword evidence="1 5" id="KW-0808">Transferase</keyword>
<evidence type="ECO:0000259" key="4">
    <source>
        <dbReference type="Pfam" id="PF17837"/>
    </source>
</evidence>
<evidence type="ECO:0000313" key="5">
    <source>
        <dbReference type="EMBL" id="MFC5857124.1"/>
    </source>
</evidence>
<feature type="domain" description="4'-phosphopantetheinyl transferase N-terminal" evidence="4">
    <location>
        <begin position="30"/>
        <end position="96"/>
    </location>
</feature>
<dbReference type="PANTHER" id="PTHR38096:SF1">
    <property type="entry name" value="ENTEROBACTIN SYNTHASE COMPONENT D"/>
    <property type="match status" value="1"/>
</dbReference>
<comment type="caution">
    <text evidence="5">The sequence shown here is derived from an EMBL/GenBank/DDBJ whole genome shotgun (WGS) entry which is preliminary data.</text>
</comment>
<gene>
    <name evidence="5" type="ORF">ACFPZI_36855</name>
</gene>
<feature type="domain" description="4'-phosphopantetheinyl transferase" evidence="3">
    <location>
        <begin position="104"/>
        <end position="179"/>
    </location>
</feature>
<dbReference type="InterPro" id="IPR037143">
    <property type="entry name" value="4-PPantetheinyl_Trfase_dom_sf"/>
</dbReference>
<sequence length="263" mass="28270">MIRSVLPAEVAAEVAYDDTRAPDDKLFPQELALIERSVPKRQREFTTVRFLARRALRSLGQQPVPLLPNRRGAPQWPQGIVGSMTHCDGYRAAVVARSDTTAALGIDAEPDAPLPDGVLDTIALPHETALIASLAARHPGVSWDRLVFSAKESVFKVWYPLTGRELNFSEAQIDISPVERTFRARLLVPGPLVAGARIGEFHGRWTAGRGLVATAIHLTHAAPQTRVTAARTDGRDEGTAATALQAPPVNRPGSGGGSISCKD</sequence>
<reference evidence="6" key="1">
    <citation type="journal article" date="2019" name="Int. J. Syst. Evol. Microbiol.">
        <title>The Global Catalogue of Microorganisms (GCM) 10K type strain sequencing project: providing services to taxonomists for standard genome sequencing and annotation.</title>
        <authorList>
            <consortium name="The Broad Institute Genomics Platform"/>
            <consortium name="The Broad Institute Genome Sequencing Center for Infectious Disease"/>
            <person name="Wu L."/>
            <person name="Ma J."/>
        </authorList>
    </citation>
    <scope>NUCLEOTIDE SEQUENCE [LARGE SCALE GENOMIC DNA]</scope>
    <source>
        <strain evidence="6">JCM 10411</strain>
    </source>
</reference>
<feature type="compositionally biased region" description="Gly residues" evidence="2">
    <location>
        <begin position="253"/>
        <end position="263"/>
    </location>
</feature>
<evidence type="ECO:0000313" key="6">
    <source>
        <dbReference type="Proteomes" id="UP001596180"/>
    </source>
</evidence>
<dbReference type="SUPFAM" id="SSF56214">
    <property type="entry name" value="4'-phosphopantetheinyl transferase"/>
    <property type="match status" value="1"/>
</dbReference>
<name>A0ABW1EB19_9ACTN</name>
<dbReference type="InterPro" id="IPR008278">
    <property type="entry name" value="4-PPantetheinyl_Trfase_dom"/>
</dbReference>
<evidence type="ECO:0000256" key="1">
    <source>
        <dbReference type="ARBA" id="ARBA00022679"/>
    </source>
</evidence>